<dbReference type="PANTHER" id="PTHR16311">
    <property type="entry name" value="THROMBOSPONDIN TYPE I DOMAIN-CONTAINING 1"/>
    <property type="match status" value="1"/>
</dbReference>
<dbReference type="EMBL" id="JAZGQO010000021">
    <property type="protein sequence ID" value="KAK6165459.1"/>
    <property type="molecule type" value="Genomic_DNA"/>
</dbReference>
<evidence type="ECO:0000313" key="4">
    <source>
        <dbReference type="Proteomes" id="UP001347796"/>
    </source>
</evidence>
<evidence type="ECO:0000256" key="1">
    <source>
        <dbReference type="ARBA" id="ARBA00023157"/>
    </source>
</evidence>
<name>A0AAN8GFR2_PATCE</name>
<accession>A0AAN8GFR2</accession>
<dbReference type="GO" id="GO:0071944">
    <property type="term" value="C:cell periphery"/>
    <property type="evidence" value="ECO:0007669"/>
    <property type="project" value="TreeGrafter"/>
</dbReference>
<keyword evidence="4" id="KW-1185">Reference proteome</keyword>
<evidence type="ECO:0000256" key="2">
    <source>
        <dbReference type="SAM" id="SignalP"/>
    </source>
</evidence>
<comment type="caution">
    <text evidence="3">The sequence shown here is derived from an EMBL/GenBank/DDBJ whole genome shotgun (WGS) entry which is preliminary data.</text>
</comment>
<dbReference type="InterPro" id="IPR000884">
    <property type="entry name" value="TSP1_rpt"/>
</dbReference>
<keyword evidence="1" id="KW-1015">Disulfide bond</keyword>
<dbReference type="InterPro" id="IPR036383">
    <property type="entry name" value="TSP1_rpt_sf"/>
</dbReference>
<dbReference type="PROSITE" id="PS50092">
    <property type="entry name" value="TSP1"/>
    <property type="match status" value="3"/>
</dbReference>
<dbReference type="SMART" id="SM00209">
    <property type="entry name" value="TSP1"/>
    <property type="match status" value="3"/>
</dbReference>
<dbReference type="AlphaFoldDB" id="A0AAN8GFR2"/>
<dbReference type="InterPro" id="IPR038877">
    <property type="entry name" value="THSD1"/>
</dbReference>
<organism evidence="3 4">
    <name type="scientific">Patella caerulea</name>
    <name type="common">Rayed Mediterranean limpet</name>
    <dbReference type="NCBI Taxonomy" id="87958"/>
    <lineage>
        <taxon>Eukaryota</taxon>
        <taxon>Metazoa</taxon>
        <taxon>Spiralia</taxon>
        <taxon>Lophotrochozoa</taxon>
        <taxon>Mollusca</taxon>
        <taxon>Gastropoda</taxon>
        <taxon>Patellogastropoda</taxon>
        <taxon>Patelloidea</taxon>
        <taxon>Patellidae</taxon>
        <taxon>Patella</taxon>
    </lineage>
</organism>
<dbReference type="FunFam" id="2.20.100.10:FF:000001">
    <property type="entry name" value="semaphorin-5A isoform X1"/>
    <property type="match status" value="2"/>
</dbReference>
<gene>
    <name evidence="3" type="ORF">SNE40_022384</name>
</gene>
<evidence type="ECO:0000313" key="3">
    <source>
        <dbReference type="EMBL" id="KAK6165459.1"/>
    </source>
</evidence>
<sequence>MNKHLFVLRLMVAIVRAMGCVLENGSELPNGQSVSENCTRCECQSGTLVCGPDAAQDVDGQWSTWTQWSDCSKDCRKYNKVRYRICGSPEAACNGATCAGDAQETEPCQRIPCPCVLRNGTELPNGQSLSENCIKCECKNGTLGCGPDAAQDVDGQWSTWTQWSNCSKDCRKYNKIRYRICGSPEAECNGATCVGDAQETEPCQRSPCPCVLRNGTELPNGQSLSENCTKCECKNGTLDCGPDAAQDVDGQWSTWTQWSNCSKDYINYNRTRYRICGSPEAECNGNTCTGNAQETEPCQSP</sequence>
<dbReference type="PANTHER" id="PTHR16311:SF3">
    <property type="entry name" value="THROMBOSPONDIN TYPE-1 DOMAIN-CONTAINING PROTEIN 1"/>
    <property type="match status" value="1"/>
</dbReference>
<keyword evidence="2" id="KW-0732">Signal</keyword>
<dbReference type="Gene3D" id="2.20.100.10">
    <property type="entry name" value="Thrombospondin type-1 (TSP1) repeat"/>
    <property type="match status" value="3"/>
</dbReference>
<dbReference type="Pfam" id="PF00090">
    <property type="entry name" value="TSP_1"/>
    <property type="match status" value="3"/>
</dbReference>
<feature type="chain" id="PRO_5042934592" evidence="2">
    <location>
        <begin position="18"/>
        <end position="301"/>
    </location>
</feature>
<feature type="signal peptide" evidence="2">
    <location>
        <begin position="1"/>
        <end position="17"/>
    </location>
</feature>
<dbReference type="Proteomes" id="UP001347796">
    <property type="component" value="Unassembled WGS sequence"/>
</dbReference>
<dbReference type="SUPFAM" id="SSF57603">
    <property type="entry name" value="FnI-like domain"/>
    <property type="match status" value="1"/>
</dbReference>
<protein>
    <submittedName>
        <fullName evidence="3">Uncharacterized protein</fullName>
    </submittedName>
</protein>
<dbReference type="SUPFAM" id="SSF82895">
    <property type="entry name" value="TSP-1 type 1 repeat"/>
    <property type="match status" value="3"/>
</dbReference>
<reference evidence="3 4" key="1">
    <citation type="submission" date="2024-01" db="EMBL/GenBank/DDBJ databases">
        <title>The genome of the rayed Mediterranean limpet Patella caerulea (Linnaeus, 1758).</title>
        <authorList>
            <person name="Anh-Thu Weber A."/>
            <person name="Halstead-Nussloch G."/>
        </authorList>
    </citation>
    <scope>NUCLEOTIDE SEQUENCE [LARGE SCALE GENOMIC DNA]</scope>
    <source>
        <strain evidence="3">AATW-2023a</strain>
        <tissue evidence="3">Whole specimen</tissue>
    </source>
</reference>
<proteinExistence type="predicted"/>